<organism evidence="1">
    <name type="scientific">freshwater metagenome</name>
    <dbReference type="NCBI Taxonomy" id="449393"/>
    <lineage>
        <taxon>unclassified sequences</taxon>
        <taxon>metagenomes</taxon>
        <taxon>ecological metagenomes</taxon>
    </lineage>
</organism>
<gene>
    <name evidence="1" type="ORF">UFOPK2234_00525</name>
</gene>
<name>A0A6J6KW62_9ZZZZ</name>
<dbReference type="EMBL" id="CAEZWG010000084">
    <property type="protein sequence ID" value="CAB4652219.1"/>
    <property type="molecule type" value="Genomic_DNA"/>
</dbReference>
<sequence>MINLKTEGKSDFKIQRRCSAPKPIKVIVRKIFNKVIAPYLLDQADMESNRVHAVAAPVAATAIALHNAISLNLGSAINFCALFNWVRPNKPPTQKLIAIT</sequence>
<accession>A0A6J6KW62</accession>
<dbReference type="AlphaFoldDB" id="A0A6J6KW62"/>
<proteinExistence type="predicted"/>
<protein>
    <submittedName>
        <fullName evidence="1">Unannotated protein</fullName>
    </submittedName>
</protein>
<evidence type="ECO:0000313" key="1">
    <source>
        <dbReference type="EMBL" id="CAB4652219.1"/>
    </source>
</evidence>
<reference evidence="1" key="1">
    <citation type="submission" date="2020-05" db="EMBL/GenBank/DDBJ databases">
        <authorList>
            <person name="Chiriac C."/>
            <person name="Salcher M."/>
            <person name="Ghai R."/>
            <person name="Kavagutti S V."/>
        </authorList>
    </citation>
    <scope>NUCLEOTIDE SEQUENCE</scope>
</reference>